<dbReference type="Proteomes" id="UP000229459">
    <property type="component" value="Unassembled WGS sequence"/>
</dbReference>
<protein>
    <recommendedName>
        <fullName evidence="4 5">Small ribosomal subunit protein uS2</fullName>
    </recommendedName>
</protein>
<keyword evidence="2 5" id="KW-0689">Ribosomal protein</keyword>
<dbReference type="PANTHER" id="PTHR12534">
    <property type="entry name" value="30S RIBOSOMAL PROTEIN S2 PROKARYOTIC AND ORGANELLAR"/>
    <property type="match status" value="1"/>
</dbReference>
<dbReference type="HAMAP" id="MF_00291_B">
    <property type="entry name" value="Ribosomal_uS2_B"/>
    <property type="match status" value="1"/>
</dbReference>
<evidence type="ECO:0000256" key="3">
    <source>
        <dbReference type="ARBA" id="ARBA00023274"/>
    </source>
</evidence>
<dbReference type="SUPFAM" id="SSF52313">
    <property type="entry name" value="Ribosomal protein S2"/>
    <property type="match status" value="1"/>
</dbReference>
<evidence type="ECO:0000256" key="5">
    <source>
        <dbReference type="HAMAP-Rule" id="MF_00291"/>
    </source>
</evidence>
<proteinExistence type="inferred from homology"/>
<evidence type="ECO:0000313" key="8">
    <source>
        <dbReference type="Proteomes" id="UP000229459"/>
    </source>
</evidence>
<dbReference type="InterPro" id="IPR005706">
    <property type="entry name" value="Ribosomal_uS2_bac/mit/plastid"/>
</dbReference>
<evidence type="ECO:0000256" key="1">
    <source>
        <dbReference type="ARBA" id="ARBA00006242"/>
    </source>
</evidence>
<dbReference type="EMBL" id="PCSR01000101">
    <property type="protein sequence ID" value="PIP52837.1"/>
    <property type="molecule type" value="Genomic_DNA"/>
</dbReference>
<organism evidence="7 8">
    <name type="scientific">Candidatus Beckwithbacteria bacterium CG23_combo_of_CG06-09_8_20_14_all_34_8</name>
    <dbReference type="NCBI Taxonomy" id="1974497"/>
    <lineage>
        <taxon>Bacteria</taxon>
        <taxon>Candidatus Beckwithiibacteriota</taxon>
    </lineage>
</organism>
<evidence type="ECO:0000256" key="6">
    <source>
        <dbReference type="RuleBase" id="RU003631"/>
    </source>
</evidence>
<evidence type="ECO:0000256" key="2">
    <source>
        <dbReference type="ARBA" id="ARBA00022980"/>
    </source>
</evidence>
<dbReference type="PROSITE" id="PS00962">
    <property type="entry name" value="RIBOSOMAL_S2_1"/>
    <property type="match status" value="1"/>
</dbReference>
<sequence length="239" mass="26958">MTDGISSISPQLLQNMLEAGVHFGHQAKRWDPHVKPFIWQSRDGIHIFDLLKTAQSLQIAGEAVKQHIIDGKNILFLATKRQASGLVRDEAIRAGMPYIVSRWPGGMLSNWEQINKSIKRMHYIESGLESGEFKHYTKKERVILDRELTRLKRLFVGVGDLKNPPDALFVVDITREKSAMREAMAKKLPIYALIDSNANPNLVDFPIPGNDDAVRSISLLTKLFVDYIVEAKGIAEKSK</sequence>
<comment type="similarity">
    <text evidence="1 5 6">Belongs to the universal ribosomal protein uS2 family.</text>
</comment>
<dbReference type="AlphaFoldDB" id="A0A2H0B5A1"/>
<comment type="caution">
    <text evidence="7">The sequence shown here is derived from an EMBL/GenBank/DDBJ whole genome shotgun (WGS) entry which is preliminary data.</text>
</comment>
<dbReference type="InterPro" id="IPR023591">
    <property type="entry name" value="Ribosomal_uS2_flav_dom_sf"/>
</dbReference>
<evidence type="ECO:0000313" key="7">
    <source>
        <dbReference type="EMBL" id="PIP52837.1"/>
    </source>
</evidence>
<keyword evidence="3 5" id="KW-0687">Ribonucleoprotein</keyword>
<reference evidence="7 8" key="1">
    <citation type="submission" date="2017-09" db="EMBL/GenBank/DDBJ databases">
        <title>Depth-based differentiation of microbial function through sediment-hosted aquifers and enrichment of novel symbionts in the deep terrestrial subsurface.</title>
        <authorList>
            <person name="Probst A.J."/>
            <person name="Ladd B."/>
            <person name="Jarett J.K."/>
            <person name="Geller-Mcgrath D.E."/>
            <person name="Sieber C.M."/>
            <person name="Emerson J.B."/>
            <person name="Anantharaman K."/>
            <person name="Thomas B.C."/>
            <person name="Malmstrom R."/>
            <person name="Stieglmeier M."/>
            <person name="Klingl A."/>
            <person name="Woyke T."/>
            <person name="Ryan C.M."/>
            <person name="Banfield J.F."/>
        </authorList>
    </citation>
    <scope>NUCLEOTIDE SEQUENCE [LARGE SCALE GENOMIC DNA]</scope>
    <source>
        <strain evidence="7">CG23_combo_of_CG06-09_8_20_14_all_34_8</strain>
    </source>
</reference>
<gene>
    <name evidence="5 7" type="primary">rpsB</name>
    <name evidence="7" type="ORF">COX08_04235</name>
</gene>
<dbReference type="InterPro" id="IPR001865">
    <property type="entry name" value="Ribosomal_uS2"/>
</dbReference>
<name>A0A2H0B5A1_9BACT</name>
<dbReference type="NCBIfam" id="TIGR01011">
    <property type="entry name" value="rpsB_bact"/>
    <property type="match status" value="1"/>
</dbReference>
<dbReference type="Pfam" id="PF00318">
    <property type="entry name" value="Ribosomal_S2"/>
    <property type="match status" value="1"/>
</dbReference>
<dbReference type="Gene3D" id="1.10.287.610">
    <property type="entry name" value="Helix hairpin bin"/>
    <property type="match status" value="1"/>
</dbReference>
<dbReference type="PROSITE" id="PS00963">
    <property type="entry name" value="RIBOSOMAL_S2_2"/>
    <property type="match status" value="1"/>
</dbReference>
<dbReference type="GO" id="GO:0022627">
    <property type="term" value="C:cytosolic small ribosomal subunit"/>
    <property type="evidence" value="ECO:0007669"/>
    <property type="project" value="TreeGrafter"/>
</dbReference>
<evidence type="ECO:0000256" key="4">
    <source>
        <dbReference type="ARBA" id="ARBA00035256"/>
    </source>
</evidence>
<dbReference type="Gene3D" id="3.40.50.10490">
    <property type="entry name" value="Glucose-6-phosphate isomerase like protein, domain 1"/>
    <property type="match status" value="1"/>
</dbReference>
<dbReference type="CDD" id="cd01425">
    <property type="entry name" value="RPS2"/>
    <property type="match status" value="1"/>
</dbReference>
<dbReference type="InterPro" id="IPR018130">
    <property type="entry name" value="Ribosomal_uS2_CS"/>
</dbReference>
<dbReference type="GO" id="GO:0003735">
    <property type="term" value="F:structural constituent of ribosome"/>
    <property type="evidence" value="ECO:0007669"/>
    <property type="project" value="InterPro"/>
</dbReference>
<dbReference type="GO" id="GO:0006412">
    <property type="term" value="P:translation"/>
    <property type="evidence" value="ECO:0007669"/>
    <property type="project" value="UniProtKB-UniRule"/>
</dbReference>
<accession>A0A2H0B5A1</accession>
<dbReference type="PRINTS" id="PR00395">
    <property type="entry name" value="RIBOSOMALS2"/>
</dbReference>
<dbReference type="PANTHER" id="PTHR12534:SF0">
    <property type="entry name" value="SMALL RIBOSOMAL SUBUNIT PROTEIN US2M"/>
    <property type="match status" value="1"/>
</dbReference>